<dbReference type="GO" id="GO:0005634">
    <property type="term" value="C:nucleus"/>
    <property type="evidence" value="ECO:0007669"/>
    <property type="project" value="TreeGrafter"/>
</dbReference>
<dbReference type="AlphaFoldDB" id="A0A3B4BJ29"/>
<dbReference type="Proteomes" id="UP000261520">
    <property type="component" value="Unplaced"/>
</dbReference>
<dbReference type="GO" id="GO:0005525">
    <property type="term" value="F:GTP binding"/>
    <property type="evidence" value="ECO:0007669"/>
    <property type="project" value="InterPro"/>
</dbReference>
<keyword evidence="2" id="KW-1185">Reference proteome</keyword>
<evidence type="ECO:0000313" key="2">
    <source>
        <dbReference type="Proteomes" id="UP000261520"/>
    </source>
</evidence>
<reference evidence="1" key="1">
    <citation type="submission" date="2025-08" db="UniProtKB">
        <authorList>
            <consortium name="Ensembl"/>
        </authorList>
    </citation>
    <scope>IDENTIFICATION</scope>
</reference>
<sequence length="144" mass="16870">NRGPTSFHTGTSSKHSYTNVCRWCCNIHTYKEHTRSQSHPNISSYIHYAESSMKNGFGLKYLHRFFNIPFLQLQRETLLRQLETNQLDMDATLEELGVQQETEDQNYEIEETLWFRASRTSWTRMIQCPVCPSHGACPRLKISP</sequence>
<dbReference type="PANTHER" id="PTHR14932:SF1">
    <property type="entry name" value="RAB-LIKE PROTEIN 6"/>
    <property type="match status" value="1"/>
</dbReference>
<protein>
    <submittedName>
        <fullName evidence="1">Uncharacterized protein</fullName>
    </submittedName>
</protein>
<name>A0A3B4BJ29_9GOBI</name>
<dbReference type="GO" id="GO:0005829">
    <property type="term" value="C:cytosol"/>
    <property type="evidence" value="ECO:0007669"/>
    <property type="project" value="TreeGrafter"/>
</dbReference>
<dbReference type="InterPro" id="IPR040385">
    <property type="entry name" value="RABL6"/>
</dbReference>
<reference evidence="1" key="2">
    <citation type="submission" date="2025-09" db="UniProtKB">
        <authorList>
            <consortium name="Ensembl"/>
        </authorList>
    </citation>
    <scope>IDENTIFICATION</scope>
</reference>
<dbReference type="STRING" id="409849.ENSPMGP00000029609"/>
<dbReference type="Ensembl" id="ENSPMGT00000031516.1">
    <property type="protein sequence ID" value="ENSPMGP00000029609.1"/>
    <property type="gene ID" value="ENSPMGG00000023825.1"/>
</dbReference>
<evidence type="ECO:0000313" key="1">
    <source>
        <dbReference type="Ensembl" id="ENSPMGP00000029609.1"/>
    </source>
</evidence>
<proteinExistence type="predicted"/>
<accession>A0A3B4BJ29</accession>
<organism evidence="1 2">
    <name type="scientific">Periophthalmus magnuspinnatus</name>
    <dbReference type="NCBI Taxonomy" id="409849"/>
    <lineage>
        <taxon>Eukaryota</taxon>
        <taxon>Metazoa</taxon>
        <taxon>Chordata</taxon>
        <taxon>Craniata</taxon>
        <taxon>Vertebrata</taxon>
        <taxon>Euteleostomi</taxon>
        <taxon>Actinopterygii</taxon>
        <taxon>Neopterygii</taxon>
        <taxon>Teleostei</taxon>
        <taxon>Neoteleostei</taxon>
        <taxon>Acanthomorphata</taxon>
        <taxon>Gobiaria</taxon>
        <taxon>Gobiiformes</taxon>
        <taxon>Gobioidei</taxon>
        <taxon>Gobiidae</taxon>
        <taxon>Oxudercinae</taxon>
        <taxon>Periophthalmus</taxon>
    </lineage>
</organism>
<dbReference type="PANTHER" id="PTHR14932">
    <property type="entry name" value="RAS GTPASE-RELATED"/>
    <property type="match status" value="1"/>
</dbReference>